<organism evidence="2 3">
    <name type="scientific">Parelaphostrongylus tenuis</name>
    <name type="common">Meningeal worm</name>
    <dbReference type="NCBI Taxonomy" id="148309"/>
    <lineage>
        <taxon>Eukaryota</taxon>
        <taxon>Metazoa</taxon>
        <taxon>Ecdysozoa</taxon>
        <taxon>Nematoda</taxon>
        <taxon>Chromadorea</taxon>
        <taxon>Rhabditida</taxon>
        <taxon>Rhabditina</taxon>
        <taxon>Rhabditomorpha</taxon>
        <taxon>Strongyloidea</taxon>
        <taxon>Metastrongylidae</taxon>
        <taxon>Parelaphostrongylus</taxon>
    </lineage>
</organism>
<feature type="region of interest" description="Disordered" evidence="1">
    <location>
        <begin position="129"/>
        <end position="148"/>
    </location>
</feature>
<comment type="caution">
    <text evidence="2">The sequence shown here is derived from an EMBL/GenBank/DDBJ whole genome shotgun (WGS) entry which is preliminary data.</text>
</comment>
<feature type="compositionally biased region" description="Polar residues" evidence="1">
    <location>
        <begin position="25"/>
        <end position="37"/>
    </location>
</feature>
<name>A0AAD5MCF2_PARTN</name>
<sequence>MGGAVVHGEEGCWSDSLPRRFTPGSKDQSAETTSDMGEINLTDSCSEAIQMLNITKNQIFSQLLRKTHKDPTACRVYSSLLPIKISAITPSSDVLSCMFAVIVLPAMSVFRASTIKRIEEQAAIGEINEVEGEGTTSNPLPKAGFSAS</sequence>
<evidence type="ECO:0000256" key="1">
    <source>
        <dbReference type="SAM" id="MobiDB-lite"/>
    </source>
</evidence>
<protein>
    <submittedName>
        <fullName evidence="2">Uncharacterized protein</fullName>
    </submittedName>
</protein>
<accession>A0AAD5MCF2</accession>
<dbReference type="Proteomes" id="UP001196413">
    <property type="component" value="Unassembled WGS sequence"/>
</dbReference>
<dbReference type="AlphaFoldDB" id="A0AAD5MCF2"/>
<reference evidence="2" key="1">
    <citation type="submission" date="2021-06" db="EMBL/GenBank/DDBJ databases">
        <title>Parelaphostrongylus tenuis whole genome reference sequence.</title>
        <authorList>
            <person name="Garwood T.J."/>
            <person name="Larsen P.A."/>
            <person name="Fountain-Jones N.M."/>
            <person name="Garbe J.R."/>
            <person name="Macchietto M.G."/>
            <person name="Kania S.A."/>
            <person name="Gerhold R.W."/>
            <person name="Richards J.E."/>
            <person name="Wolf T.M."/>
        </authorList>
    </citation>
    <scope>NUCLEOTIDE SEQUENCE</scope>
    <source>
        <strain evidence="2">MNPRO001-30</strain>
        <tissue evidence="2">Meninges</tissue>
    </source>
</reference>
<evidence type="ECO:0000313" key="2">
    <source>
        <dbReference type="EMBL" id="KAJ1356025.1"/>
    </source>
</evidence>
<evidence type="ECO:0000313" key="3">
    <source>
        <dbReference type="Proteomes" id="UP001196413"/>
    </source>
</evidence>
<gene>
    <name evidence="2" type="ORF">KIN20_013638</name>
</gene>
<proteinExistence type="predicted"/>
<feature type="region of interest" description="Disordered" evidence="1">
    <location>
        <begin position="16"/>
        <end position="37"/>
    </location>
</feature>
<dbReference type="EMBL" id="JAHQIW010002666">
    <property type="protein sequence ID" value="KAJ1356025.1"/>
    <property type="molecule type" value="Genomic_DNA"/>
</dbReference>
<keyword evidence="3" id="KW-1185">Reference proteome</keyword>